<feature type="transmembrane region" description="Helical" evidence="1">
    <location>
        <begin position="7"/>
        <end position="26"/>
    </location>
</feature>
<keyword evidence="1" id="KW-1133">Transmembrane helix</keyword>
<gene>
    <name evidence="2" type="ORF">JOL79_11510</name>
</gene>
<sequence length="74" mass="7920">MKLIRALVVGDFWFLVVLPALMLADHAAAGDLVWSLVWAAAFVTGIYVVVGKARAVRQLKVAEAHYAAQGSEPA</sequence>
<keyword evidence="1" id="KW-0812">Transmembrane</keyword>
<dbReference type="Proteomes" id="UP000674234">
    <property type="component" value="Unassembled WGS sequence"/>
</dbReference>
<keyword evidence="3" id="KW-1185">Reference proteome</keyword>
<dbReference type="EMBL" id="JAFCNB010000005">
    <property type="protein sequence ID" value="MBP2704441.1"/>
    <property type="molecule type" value="Genomic_DNA"/>
</dbReference>
<reference evidence="2" key="1">
    <citation type="submission" date="2021-02" db="EMBL/GenBank/DDBJ databases">
        <title>Draft genome sequence of Microbispora sp. RL4-1S isolated from rice leaves in Thailand.</title>
        <authorList>
            <person name="Muangham S."/>
            <person name="Duangmal K."/>
        </authorList>
    </citation>
    <scope>NUCLEOTIDE SEQUENCE</scope>
    <source>
        <strain evidence="2">RL4-1S</strain>
    </source>
</reference>
<organism evidence="2 3">
    <name type="scientific">Microbispora oryzae</name>
    <dbReference type="NCBI Taxonomy" id="2806554"/>
    <lineage>
        <taxon>Bacteria</taxon>
        <taxon>Bacillati</taxon>
        <taxon>Actinomycetota</taxon>
        <taxon>Actinomycetes</taxon>
        <taxon>Streptosporangiales</taxon>
        <taxon>Streptosporangiaceae</taxon>
        <taxon>Microbispora</taxon>
    </lineage>
</organism>
<accession>A0A941AHT4</accession>
<keyword evidence="1" id="KW-0472">Membrane</keyword>
<evidence type="ECO:0000313" key="2">
    <source>
        <dbReference type="EMBL" id="MBP2704441.1"/>
    </source>
</evidence>
<evidence type="ECO:0000256" key="1">
    <source>
        <dbReference type="SAM" id="Phobius"/>
    </source>
</evidence>
<proteinExistence type="predicted"/>
<comment type="caution">
    <text evidence="2">The sequence shown here is derived from an EMBL/GenBank/DDBJ whole genome shotgun (WGS) entry which is preliminary data.</text>
</comment>
<name>A0A941AHT4_9ACTN</name>
<evidence type="ECO:0000313" key="3">
    <source>
        <dbReference type="Proteomes" id="UP000674234"/>
    </source>
</evidence>
<dbReference type="RefSeq" id="WP_210155746.1">
    <property type="nucleotide sequence ID" value="NZ_JAFCNB010000005.1"/>
</dbReference>
<protein>
    <submittedName>
        <fullName evidence="2">Uncharacterized protein</fullName>
    </submittedName>
</protein>
<feature type="transmembrane region" description="Helical" evidence="1">
    <location>
        <begin position="32"/>
        <end position="50"/>
    </location>
</feature>
<dbReference type="AlphaFoldDB" id="A0A941AHT4"/>